<keyword evidence="4" id="KW-0255">Endonuclease</keyword>
<dbReference type="InterPro" id="IPR050951">
    <property type="entry name" value="Retrovirus_Pol_polyprotein"/>
</dbReference>
<protein>
    <recommendedName>
        <fullName evidence="6">Integrase catalytic domain-containing protein</fullName>
    </recommendedName>
</protein>
<dbReference type="InterPro" id="IPR021109">
    <property type="entry name" value="Peptidase_aspartic_dom_sf"/>
</dbReference>
<feature type="region of interest" description="Disordered" evidence="5">
    <location>
        <begin position="560"/>
        <end position="583"/>
    </location>
</feature>
<dbReference type="OMA" id="GERYHAY"/>
<dbReference type="InterPro" id="IPR001584">
    <property type="entry name" value="Integrase_cat-core"/>
</dbReference>
<dbReference type="AlphaFoldDB" id="R7Q465"/>
<dbReference type="PANTHER" id="PTHR37984:SF5">
    <property type="entry name" value="PROTEIN NYNRIN-LIKE"/>
    <property type="match status" value="1"/>
</dbReference>
<dbReference type="GO" id="GO:0016779">
    <property type="term" value="F:nucleotidyltransferase activity"/>
    <property type="evidence" value="ECO:0007669"/>
    <property type="project" value="UniProtKB-KW"/>
</dbReference>
<dbReference type="InterPro" id="IPR012337">
    <property type="entry name" value="RNaseH-like_sf"/>
</dbReference>
<dbReference type="GeneID" id="17320834"/>
<dbReference type="InterPro" id="IPR036397">
    <property type="entry name" value="RNaseH_sf"/>
</dbReference>
<dbReference type="GO" id="GO:0003676">
    <property type="term" value="F:nucleic acid binding"/>
    <property type="evidence" value="ECO:0007669"/>
    <property type="project" value="InterPro"/>
</dbReference>
<keyword evidence="1" id="KW-0808">Transferase</keyword>
<keyword evidence="8" id="KW-1185">Reference proteome</keyword>
<feature type="region of interest" description="Disordered" evidence="5">
    <location>
        <begin position="1"/>
        <end position="22"/>
    </location>
</feature>
<evidence type="ECO:0000256" key="1">
    <source>
        <dbReference type="ARBA" id="ARBA00022679"/>
    </source>
</evidence>
<dbReference type="OrthoDB" id="5664at2759"/>
<accession>R7Q465</accession>
<keyword evidence="3" id="KW-0540">Nuclease</keyword>
<gene>
    <name evidence="7" type="ORF">CHC_T00002123001</name>
</gene>
<sequence>MGQNGDDGSTSQHDLSTSFESAPNDTEVIEALLSSADVNINLAHAEDSPLGGSTEHVGSSQATIEVDATGDSDCEGYLLTVFEDMTDEDEVIISMSTDGKQERADFLGACIDTGAQRSVIGKPQAEAYYIFMGIPFCLEQSGHPRVYKFGAHRYKGLGSVFIRIPVDSNQFIFTEVQVVDLDVPLLLGLEFLDQYGMKVQVSENLLTSEEGGWKLPLTRKLGHLYLEWCTEMLYTSGELRKIHRHFFHPTSDRLYAVMKRADPEHCSPQDLHKLEDVTARCDVCQRLSRAPSRFRVSLPHKDIVFNRILCVDIMFLDKKVVLHCVDKDTKFNSAAFISDQTVDTLWSTYQKIWSLPYAGHPEHMHADQGPQFESRRWEGLCHLAGIELTLSGVEEHNALGEGERYHAYLRQVYNKFKADFPTIDAEYALQIAIKAVNDTAGPRGLVPTLLVFGIAPRTLVSPLDLPHQKKRMQALVTARNEMARTIAQRRINTALSSNVPAAAASDMTIGTYVLVHRESPVSKWIGPYRICDTFGKHVFFDVKGRFVKFSVDKVKPYKRDPSAGAMEDRAVLPQDTTSDTERSNQEYSKVFDDLLASDEPIRADEFCISEESLSCDDVYLTKLLSPGDPDCDSSYFRAAQFAEVQGLRERETWDVVKKRDMPTGANVLGGRFVLAIKNFGLKEEKPKARYVDLQFFEMSADDALDLRKPLYGNGDSGDYWRVTFDRHARQDLKMTPTDGDPSLFILVQVEPSDDSATEVEQAEGCMGNYVDDSLLAGNKAFQELTNATLRKFESRERIWDSFEFFGCAIKTIAPGQFTISQVDYLSKVGRVPDDCSFNLYRSVRAEAAWATHTRPDVSCAVNRAAQVPKGEGEDVSSVHVSVLNSAIKRMKSSPELSLRFDHLDESTLQLRAYTDASFGANEDFSSQLGYIVLLCDSSNRCHILDFASKKSKRIVRCILGGEVYAFTEGFDCAFVLRHDLQKLYGRTIPLQMRTDSKQMFDVIMKASHTSERRLMIDIAAAREAYNENEISNVGLVRSEHNVADGLTKPKYCKALESLLRTGKDENPVEQWIIRAPSRSSF</sequence>
<keyword evidence="2" id="KW-0548">Nucleotidyltransferase</keyword>
<organism evidence="7 8">
    <name type="scientific">Chondrus crispus</name>
    <name type="common">Carrageen Irish moss</name>
    <name type="synonym">Polymorpha crispa</name>
    <dbReference type="NCBI Taxonomy" id="2769"/>
    <lineage>
        <taxon>Eukaryota</taxon>
        <taxon>Rhodophyta</taxon>
        <taxon>Florideophyceae</taxon>
        <taxon>Rhodymeniophycidae</taxon>
        <taxon>Gigartinales</taxon>
        <taxon>Gigartinaceae</taxon>
        <taxon>Chondrus</taxon>
    </lineage>
</organism>
<dbReference type="KEGG" id="ccp:CHC_T00002123001"/>
<reference evidence="8" key="1">
    <citation type="journal article" date="2013" name="Proc. Natl. Acad. Sci. U.S.A.">
        <title>Genome structure and metabolic features in the red seaweed Chondrus crispus shed light on evolution of the Archaeplastida.</title>
        <authorList>
            <person name="Collen J."/>
            <person name="Porcel B."/>
            <person name="Carre W."/>
            <person name="Ball S.G."/>
            <person name="Chaparro C."/>
            <person name="Tonon T."/>
            <person name="Barbeyron T."/>
            <person name="Michel G."/>
            <person name="Noel B."/>
            <person name="Valentin K."/>
            <person name="Elias M."/>
            <person name="Artiguenave F."/>
            <person name="Arun A."/>
            <person name="Aury J.M."/>
            <person name="Barbosa-Neto J.F."/>
            <person name="Bothwell J.H."/>
            <person name="Bouget F.Y."/>
            <person name="Brillet L."/>
            <person name="Cabello-Hurtado F."/>
            <person name="Capella-Gutierrez S."/>
            <person name="Charrier B."/>
            <person name="Cladiere L."/>
            <person name="Cock J.M."/>
            <person name="Coelho S.M."/>
            <person name="Colleoni C."/>
            <person name="Czjzek M."/>
            <person name="Da Silva C."/>
            <person name="Delage L."/>
            <person name="Denoeud F."/>
            <person name="Deschamps P."/>
            <person name="Dittami S.M."/>
            <person name="Gabaldon T."/>
            <person name="Gachon C.M."/>
            <person name="Groisillier A."/>
            <person name="Herve C."/>
            <person name="Jabbari K."/>
            <person name="Katinka M."/>
            <person name="Kloareg B."/>
            <person name="Kowalczyk N."/>
            <person name="Labadie K."/>
            <person name="Leblanc C."/>
            <person name="Lopez P.J."/>
            <person name="McLachlan D.H."/>
            <person name="Meslet-Cladiere L."/>
            <person name="Moustafa A."/>
            <person name="Nehr Z."/>
            <person name="Nyvall Collen P."/>
            <person name="Panaud O."/>
            <person name="Partensky F."/>
            <person name="Poulain J."/>
            <person name="Rensing S.A."/>
            <person name="Rousvoal S."/>
            <person name="Samson G."/>
            <person name="Symeonidi A."/>
            <person name="Weissenbach J."/>
            <person name="Zambounis A."/>
            <person name="Wincker P."/>
            <person name="Boyen C."/>
        </authorList>
    </citation>
    <scope>NUCLEOTIDE SEQUENCE [LARGE SCALE GENOMIC DNA]</scope>
    <source>
        <strain evidence="8">cv. Stackhouse</strain>
    </source>
</reference>
<dbReference type="Proteomes" id="UP000012073">
    <property type="component" value="Unassembled WGS sequence"/>
</dbReference>
<dbReference type="Gene3D" id="2.40.70.10">
    <property type="entry name" value="Acid Proteases"/>
    <property type="match status" value="1"/>
</dbReference>
<evidence type="ECO:0000256" key="5">
    <source>
        <dbReference type="SAM" id="MobiDB-lite"/>
    </source>
</evidence>
<feature type="domain" description="Integrase catalytic" evidence="6">
    <location>
        <begin position="295"/>
        <end position="464"/>
    </location>
</feature>
<keyword evidence="4" id="KW-0378">Hydrolase</keyword>
<dbReference type="GO" id="GO:0004519">
    <property type="term" value="F:endonuclease activity"/>
    <property type="evidence" value="ECO:0007669"/>
    <property type="project" value="UniProtKB-KW"/>
</dbReference>
<evidence type="ECO:0000256" key="4">
    <source>
        <dbReference type="ARBA" id="ARBA00022759"/>
    </source>
</evidence>
<dbReference type="GO" id="GO:0015074">
    <property type="term" value="P:DNA integration"/>
    <property type="evidence" value="ECO:0007669"/>
    <property type="project" value="InterPro"/>
</dbReference>
<proteinExistence type="predicted"/>
<dbReference type="Gramene" id="CDF33317">
    <property type="protein sequence ID" value="CDF33317"/>
    <property type="gene ID" value="CHC_T00002123001"/>
</dbReference>
<dbReference type="Gene3D" id="3.30.420.10">
    <property type="entry name" value="Ribonuclease H-like superfamily/Ribonuclease H"/>
    <property type="match status" value="1"/>
</dbReference>
<evidence type="ECO:0000256" key="3">
    <source>
        <dbReference type="ARBA" id="ARBA00022722"/>
    </source>
</evidence>
<dbReference type="SUPFAM" id="SSF53098">
    <property type="entry name" value="Ribonuclease H-like"/>
    <property type="match status" value="1"/>
</dbReference>
<evidence type="ECO:0000313" key="8">
    <source>
        <dbReference type="Proteomes" id="UP000012073"/>
    </source>
</evidence>
<dbReference type="PhylomeDB" id="R7Q465"/>
<evidence type="ECO:0000256" key="2">
    <source>
        <dbReference type="ARBA" id="ARBA00022695"/>
    </source>
</evidence>
<evidence type="ECO:0000259" key="6">
    <source>
        <dbReference type="PROSITE" id="PS50994"/>
    </source>
</evidence>
<dbReference type="PANTHER" id="PTHR37984">
    <property type="entry name" value="PROTEIN CBG26694"/>
    <property type="match status" value="1"/>
</dbReference>
<dbReference type="PROSITE" id="PS50994">
    <property type="entry name" value="INTEGRASE"/>
    <property type="match status" value="1"/>
</dbReference>
<feature type="compositionally biased region" description="Basic and acidic residues" evidence="5">
    <location>
        <begin position="560"/>
        <end position="570"/>
    </location>
</feature>
<name>R7Q465_CHOCR</name>
<dbReference type="RefSeq" id="XP_005713120.1">
    <property type="nucleotide sequence ID" value="XM_005713063.1"/>
</dbReference>
<evidence type="ECO:0000313" key="7">
    <source>
        <dbReference type="EMBL" id="CDF33317.1"/>
    </source>
</evidence>
<dbReference type="EMBL" id="HG001640">
    <property type="protein sequence ID" value="CDF33317.1"/>
    <property type="molecule type" value="Genomic_DNA"/>
</dbReference>